<sequence>MNSENDNDDWSLIDVISDMKTRFVAKDGWSKTFSPLTYVVYGILNNLVWEDIPNTNDKPEIAEVLQNIAYVNLKKLPGKEKAVHSELKMHLSENDIVKKQIKLFAPDVIICGGTFDLADGILEEIYDGDYQKMKEKTENKMKFYYDDNLMIVDAYHPSRPPMKQQIYCDTIIENVINWNKN</sequence>
<proteinExistence type="predicted"/>
<dbReference type="EMBL" id="SOEO01000001">
    <property type="protein sequence ID" value="TDX87095.1"/>
    <property type="molecule type" value="Genomic_DNA"/>
</dbReference>
<name>A0A4R8IJN3_9FLAO</name>
<dbReference type="Proteomes" id="UP000295313">
    <property type="component" value="Unassembled WGS sequence"/>
</dbReference>
<accession>A0A4R8IJN3</accession>
<dbReference type="AlphaFoldDB" id="A0A4R8IJN3"/>
<evidence type="ECO:0000313" key="2">
    <source>
        <dbReference type="Proteomes" id="UP000295313"/>
    </source>
</evidence>
<comment type="caution">
    <text evidence="1">The sequence shown here is derived from an EMBL/GenBank/DDBJ whole genome shotgun (WGS) entry which is preliminary data.</text>
</comment>
<evidence type="ECO:0000313" key="1">
    <source>
        <dbReference type="EMBL" id="TDX87095.1"/>
    </source>
</evidence>
<gene>
    <name evidence="1" type="ORF">B0I22_1275</name>
</gene>
<protein>
    <recommendedName>
        <fullName evidence="3">Uracil DNA glycosylase superfamily protein</fullName>
    </recommendedName>
</protein>
<keyword evidence="2" id="KW-1185">Reference proteome</keyword>
<organism evidence="1 2">
    <name type="scientific">Epilithonimonas xixisoli</name>
    <dbReference type="NCBI Taxonomy" id="1476462"/>
    <lineage>
        <taxon>Bacteria</taxon>
        <taxon>Pseudomonadati</taxon>
        <taxon>Bacteroidota</taxon>
        <taxon>Flavobacteriia</taxon>
        <taxon>Flavobacteriales</taxon>
        <taxon>Weeksellaceae</taxon>
        <taxon>Chryseobacterium group</taxon>
        <taxon>Epilithonimonas</taxon>
    </lineage>
</organism>
<evidence type="ECO:0008006" key="3">
    <source>
        <dbReference type="Google" id="ProtNLM"/>
    </source>
</evidence>
<reference evidence="1 2" key="1">
    <citation type="submission" date="2019-03" db="EMBL/GenBank/DDBJ databases">
        <title>Genomic Encyclopedia of Type Strains, Phase III (KMG-III): the genomes of soil and plant-associated and newly described type strains.</title>
        <authorList>
            <person name="Whitman W."/>
        </authorList>
    </citation>
    <scope>NUCLEOTIDE SEQUENCE [LARGE SCALE GENOMIC DNA]</scope>
    <source>
        <strain evidence="1 2">CGMCC 1.12802</strain>
    </source>
</reference>